<dbReference type="InterPro" id="IPR000276">
    <property type="entry name" value="GPCR_Rhodpsn"/>
</dbReference>
<feature type="transmembrane region" description="Helical" evidence="13">
    <location>
        <begin position="263"/>
        <end position="284"/>
    </location>
</feature>
<sequence length="390" mass="44950">MYIESKMTAQPNFSSNYSWEEWLMMNRGPKRLNMNIVVPITVVYVVIFATGVIGNIAVCLVIARTRILHTATNFYLASLAMSDLTLLLLGLPNDLSLYWQPYPWTYGLAVCKLRAVVSEMSSYTSVLTIVAFSMERYLAICHPLYTYSMSGLRRAMWIICALWIVSFVCALPFAVYTKVNYIDYPPNSGITVAESAFCGLLKENIPPNAPIYELSTICFFLVPMFIIVLLYVRISRVVRDRNRHSIVNSVLGENYHNKARKSVIRMLTAGVVTFFLCWAPFHLQRLLYIYIPNSAPYWYEINEWLYYITGCFYYFSSTVNPFLYNVMSVKYRLAFRQLLCWTETNSSVQGESVGLHLAHRRQPKTDEINDGGFIQLRTISQRVDRISFTN</sequence>
<dbReference type="PROSITE" id="PS00237">
    <property type="entry name" value="G_PROTEIN_RECEP_F1_1"/>
    <property type="match status" value="1"/>
</dbReference>
<keyword evidence="8" id="KW-1015">Disulfide bond</keyword>
<evidence type="ECO:0000256" key="9">
    <source>
        <dbReference type="ARBA" id="ARBA00023170"/>
    </source>
</evidence>
<dbReference type="GO" id="GO:0005886">
    <property type="term" value="C:plasma membrane"/>
    <property type="evidence" value="ECO:0007669"/>
    <property type="project" value="UniProtKB-SubCell"/>
</dbReference>
<dbReference type="GO" id="GO:0001607">
    <property type="term" value="F:neuromedin U receptor activity"/>
    <property type="evidence" value="ECO:0007669"/>
    <property type="project" value="InterPro"/>
</dbReference>
<dbReference type="SUPFAM" id="SSF81321">
    <property type="entry name" value="Family A G protein-coupled receptor-like"/>
    <property type="match status" value="1"/>
</dbReference>
<keyword evidence="6 12" id="KW-0297">G-protein coupled receptor</keyword>
<dbReference type="FunCoup" id="A0A482XCX8">
    <property type="interactions" value="52"/>
</dbReference>
<evidence type="ECO:0000259" key="14">
    <source>
        <dbReference type="PROSITE" id="PS50262"/>
    </source>
</evidence>
<dbReference type="SMR" id="A0A482XCX8"/>
<proteinExistence type="inferred from homology"/>
<evidence type="ECO:0000256" key="8">
    <source>
        <dbReference type="ARBA" id="ARBA00023157"/>
    </source>
</evidence>
<reference evidence="15 16" key="1">
    <citation type="journal article" date="2017" name="Gigascience">
        <title>Genome sequence of the small brown planthopper, Laodelphax striatellus.</title>
        <authorList>
            <person name="Zhu J."/>
            <person name="Jiang F."/>
            <person name="Wang X."/>
            <person name="Yang P."/>
            <person name="Bao Y."/>
            <person name="Zhao W."/>
            <person name="Wang W."/>
            <person name="Lu H."/>
            <person name="Wang Q."/>
            <person name="Cui N."/>
            <person name="Li J."/>
            <person name="Chen X."/>
            <person name="Luo L."/>
            <person name="Yu J."/>
            <person name="Kang L."/>
            <person name="Cui F."/>
        </authorList>
    </citation>
    <scope>NUCLEOTIDE SEQUENCE [LARGE SCALE GENOMIC DNA]</scope>
    <source>
        <strain evidence="15">Lst14</strain>
    </source>
</reference>
<dbReference type="PANTHER" id="PTHR24243:SF107">
    <property type="entry name" value="NEUROPEPTIDES CAPA RECEPTOR"/>
    <property type="match status" value="1"/>
</dbReference>
<keyword evidence="16" id="KW-1185">Reference proteome</keyword>
<dbReference type="OrthoDB" id="5962705at2759"/>
<keyword evidence="5 13" id="KW-1133">Transmembrane helix</keyword>
<evidence type="ECO:0000256" key="3">
    <source>
        <dbReference type="ARBA" id="ARBA00022475"/>
    </source>
</evidence>
<keyword evidence="7 13" id="KW-0472">Membrane</keyword>
<feature type="transmembrane region" description="Helical" evidence="13">
    <location>
        <begin position="36"/>
        <end position="62"/>
    </location>
</feature>
<dbReference type="STRING" id="195883.A0A482XCX8"/>
<keyword evidence="9 12" id="KW-0675">Receptor</keyword>
<evidence type="ECO:0000256" key="13">
    <source>
        <dbReference type="SAM" id="Phobius"/>
    </source>
</evidence>
<dbReference type="Pfam" id="PF00001">
    <property type="entry name" value="7tm_1"/>
    <property type="match status" value="1"/>
</dbReference>
<dbReference type="InterPro" id="IPR017452">
    <property type="entry name" value="GPCR_Rhodpsn_7TM"/>
</dbReference>
<evidence type="ECO:0000256" key="12">
    <source>
        <dbReference type="RuleBase" id="RU000688"/>
    </source>
</evidence>
<keyword evidence="3" id="KW-1003">Cell membrane</keyword>
<evidence type="ECO:0000256" key="4">
    <source>
        <dbReference type="ARBA" id="ARBA00022692"/>
    </source>
</evidence>
<feature type="domain" description="G-protein coupled receptors family 1 profile" evidence="14">
    <location>
        <begin position="54"/>
        <end position="324"/>
    </location>
</feature>
<evidence type="ECO:0000313" key="15">
    <source>
        <dbReference type="EMBL" id="RZF43714.1"/>
    </source>
</evidence>
<comment type="similarity">
    <text evidence="2 12">Belongs to the G-protein coupled receptor 1 family.</text>
</comment>
<evidence type="ECO:0000313" key="16">
    <source>
        <dbReference type="Proteomes" id="UP000291343"/>
    </source>
</evidence>
<evidence type="ECO:0000256" key="1">
    <source>
        <dbReference type="ARBA" id="ARBA00004651"/>
    </source>
</evidence>
<dbReference type="PANTHER" id="PTHR24243">
    <property type="entry name" value="G-PROTEIN COUPLED RECEPTOR"/>
    <property type="match status" value="1"/>
</dbReference>
<evidence type="ECO:0000256" key="2">
    <source>
        <dbReference type="ARBA" id="ARBA00010663"/>
    </source>
</evidence>
<dbReference type="InterPro" id="IPR005390">
    <property type="entry name" value="NeuromedU_rcpt"/>
</dbReference>
<keyword evidence="4 12" id="KW-0812">Transmembrane</keyword>
<accession>A0A482XCX8</accession>
<comment type="subcellular location">
    <subcellularLocation>
        <location evidence="1">Cell membrane</location>
        <topology evidence="1">Multi-pass membrane protein</topology>
    </subcellularLocation>
</comment>
<evidence type="ECO:0000256" key="6">
    <source>
        <dbReference type="ARBA" id="ARBA00023040"/>
    </source>
</evidence>
<feature type="transmembrane region" description="Helical" evidence="13">
    <location>
        <begin position="155"/>
        <end position="176"/>
    </location>
</feature>
<keyword evidence="11 12" id="KW-0807">Transducer</keyword>
<evidence type="ECO:0000256" key="11">
    <source>
        <dbReference type="ARBA" id="ARBA00023224"/>
    </source>
</evidence>
<gene>
    <name evidence="15" type="ORF">LSTR_LSTR004227</name>
</gene>
<evidence type="ECO:0000256" key="10">
    <source>
        <dbReference type="ARBA" id="ARBA00023180"/>
    </source>
</evidence>
<feature type="transmembrane region" description="Helical" evidence="13">
    <location>
        <begin position="211"/>
        <end position="232"/>
    </location>
</feature>
<dbReference type="AlphaFoldDB" id="A0A482XCX8"/>
<dbReference type="InParanoid" id="A0A482XCX8"/>
<keyword evidence="10" id="KW-0325">Glycoprotein</keyword>
<evidence type="ECO:0000256" key="7">
    <source>
        <dbReference type="ARBA" id="ARBA00023136"/>
    </source>
</evidence>
<evidence type="ECO:0000256" key="5">
    <source>
        <dbReference type="ARBA" id="ARBA00022989"/>
    </source>
</evidence>
<dbReference type="EMBL" id="QKKF02012238">
    <property type="protein sequence ID" value="RZF43714.1"/>
    <property type="molecule type" value="Genomic_DNA"/>
</dbReference>
<dbReference type="Proteomes" id="UP000291343">
    <property type="component" value="Unassembled WGS sequence"/>
</dbReference>
<dbReference type="PROSITE" id="PS50262">
    <property type="entry name" value="G_PROTEIN_RECEP_F1_2"/>
    <property type="match status" value="1"/>
</dbReference>
<dbReference type="CDD" id="cd15134">
    <property type="entry name" value="7tmA_capaR"/>
    <property type="match status" value="1"/>
</dbReference>
<organism evidence="15 16">
    <name type="scientific">Laodelphax striatellus</name>
    <name type="common">Small brown planthopper</name>
    <name type="synonym">Delphax striatella</name>
    <dbReference type="NCBI Taxonomy" id="195883"/>
    <lineage>
        <taxon>Eukaryota</taxon>
        <taxon>Metazoa</taxon>
        <taxon>Ecdysozoa</taxon>
        <taxon>Arthropoda</taxon>
        <taxon>Hexapoda</taxon>
        <taxon>Insecta</taxon>
        <taxon>Pterygota</taxon>
        <taxon>Neoptera</taxon>
        <taxon>Paraneoptera</taxon>
        <taxon>Hemiptera</taxon>
        <taxon>Auchenorrhyncha</taxon>
        <taxon>Fulgoroidea</taxon>
        <taxon>Delphacidae</taxon>
        <taxon>Criomorphinae</taxon>
        <taxon>Laodelphax</taxon>
    </lineage>
</organism>
<protein>
    <recommendedName>
        <fullName evidence="14">G-protein coupled receptors family 1 profile domain-containing protein</fullName>
    </recommendedName>
</protein>
<dbReference type="PRINTS" id="PR01565">
    <property type="entry name" value="NEUROMEDINUR"/>
</dbReference>
<dbReference type="PRINTS" id="PR00237">
    <property type="entry name" value="GPCRRHODOPSN"/>
</dbReference>
<dbReference type="Gene3D" id="1.20.1070.10">
    <property type="entry name" value="Rhodopsin 7-helix transmembrane proteins"/>
    <property type="match status" value="1"/>
</dbReference>
<comment type="caution">
    <text evidence="15">The sequence shown here is derived from an EMBL/GenBank/DDBJ whole genome shotgun (WGS) entry which is preliminary data.</text>
</comment>
<name>A0A482XCX8_LAOST</name>
<feature type="transmembrane region" description="Helical" evidence="13">
    <location>
        <begin position="304"/>
        <end position="326"/>
    </location>
</feature>